<dbReference type="GO" id="GO:0016740">
    <property type="term" value="F:transferase activity"/>
    <property type="evidence" value="ECO:0007669"/>
    <property type="project" value="UniProtKB-KW"/>
</dbReference>
<name>A0A146FHF9_ASPKA</name>
<evidence type="ECO:0000313" key="2">
    <source>
        <dbReference type="Proteomes" id="UP000075230"/>
    </source>
</evidence>
<keyword evidence="1" id="KW-0808">Transferase</keyword>
<proteinExistence type="predicted"/>
<reference evidence="2" key="2">
    <citation type="submission" date="2016-02" db="EMBL/GenBank/DDBJ databases">
        <title>Genome sequencing of Aspergillus luchuensis NBRC 4314.</title>
        <authorList>
            <person name="Yamada O."/>
        </authorList>
    </citation>
    <scope>NUCLEOTIDE SEQUENCE [LARGE SCALE GENOMIC DNA]</scope>
    <source>
        <strain evidence="2">RIB 2604</strain>
    </source>
</reference>
<comment type="caution">
    <text evidence="1">The sequence shown here is derived from an EMBL/GenBank/DDBJ whole genome shotgun (WGS) entry which is preliminary data.</text>
</comment>
<dbReference type="EMBL" id="BCWF01000020">
    <property type="protein sequence ID" value="GAT25450.1"/>
    <property type="molecule type" value="Genomic_DNA"/>
</dbReference>
<sequence length="84" mass="9388">MSVHTRPKVVRIDGADHTERVEAIATMAYEELSRFTYNHLIVSGIGDYLSSLVAWTLAMFMGKSPETIGGELGTYHIDQLFARN</sequence>
<evidence type="ECO:0000313" key="1">
    <source>
        <dbReference type="EMBL" id="GAT25450.1"/>
    </source>
</evidence>
<organism evidence="1 2">
    <name type="scientific">Aspergillus kawachii</name>
    <name type="common">White koji mold</name>
    <name type="synonym">Aspergillus awamori var. kawachi</name>
    <dbReference type="NCBI Taxonomy" id="1069201"/>
    <lineage>
        <taxon>Eukaryota</taxon>
        <taxon>Fungi</taxon>
        <taxon>Dikarya</taxon>
        <taxon>Ascomycota</taxon>
        <taxon>Pezizomycotina</taxon>
        <taxon>Eurotiomycetes</taxon>
        <taxon>Eurotiomycetidae</taxon>
        <taxon>Eurotiales</taxon>
        <taxon>Aspergillaceae</taxon>
        <taxon>Aspergillus</taxon>
        <taxon>Aspergillus subgen. Circumdati</taxon>
    </lineage>
</organism>
<gene>
    <name evidence="1" type="ORF">RIB2604_02000270</name>
</gene>
<dbReference type="AlphaFoldDB" id="A0A146FHF9"/>
<accession>A0A146FHF9</accession>
<protein>
    <submittedName>
        <fullName evidence="1">Phosphotransferase enzyme family protein</fullName>
    </submittedName>
</protein>
<dbReference type="Proteomes" id="UP000075230">
    <property type="component" value="Unassembled WGS sequence"/>
</dbReference>
<reference evidence="1 2" key="1">
    <citation type="journal article" date="2016" name="DNA Res.">
        <title>Genome sequence of Aspergillus luchuensis NBRC 4314.</title>
        <authorList>
            <person name="Yamada O."/>
            <person name="Machida M."/>
            <person name="Hosoyama A."/>
            <person name="Goto M."/>
            <person name="Takahashi T."/>
            <person name="Futagami T."/>
            <person name="Yamagata Y."/>
            <person name="Takeuchi M."/>
            <person name="Kobayashi T."/>
            <person name="Koike H."/>
            <person name="Abe K."/>
            <person name="Asai K."/>
            <person name="Arita M."/>
            <person name="Fujita N."/>
            <person name="Fukuda K."/>
            <person name="Higa K."/>
            <person name="Horikawa H."/>
            <person name="Ishikawa T."/>
            <person name="Jinno K."/>
            <person name="Kato Y."/>
            <person name="Kirimura K."/>
            <person name="Mizutani O."/>
            <person name="Nakasone K."/>
            <person name="Sano M."/>
            <person name="Shiraishi Y."/>
            <person name="Tsukahara M."/>
            <person name="Gomi K."/>
        </authorList>
    </citation>
    <scope>NUCLEOTIDE SEQUENCE [LARGE SCALE GENOMIC DNA]</scope>
    <source>
        <strain evidence="1 2">RIB 2604</strain>
    </source>
</reference>